<protein>
    <submittedName>
        <fullName evidence="3 4">Uncharacterized protein LOC107433039</fullName>
    </submittedName>
</protein>
<feature type="compositionally biased region" description="Acidic residues" evidence="1">
    <location>
        <begin position="92"/>
        <end position="103"/>
    </location>
</feature>
<dbReference type="PANTHER" id="PTHR35741">
    <property type="entry name" value="FACTOR CWC22-LIKE PROTEIN, PUTATIVE (DUF3245)-RELATED"/>
    <property type="match status" value="1"/>
</dbReference>
<dbReference type="Proteomes" id="UP001652623">
    <property type="component" value="Chromosome 11"/>
</dbReference>
<dbReference type="Pfam" id="PF11595">
    <property type="entry name" value="DUF3245"/>
    <property type="match status" value="1"/>
</dbReference>
<reference evidence="3 4" key="1">
    <citation type="submission" date="2025-05" db="UniProtKB">
        <authorList>
            <consortium name="RefSeq"/>
        </authorList>
    </citation>
    <scope>IDENTIFICATION</scope>
    <source>
        <tissue evidence="3 4">Seedling</tissue>
    </source>
</reference>
<evidence type="ECO:0000256" key="1">
    <source>
        <dbReference type="SAM" id="MobiDB-lite"/>
    </source>
</evidence>
<evidence type="ECO:0000313" key="4">
    <source>
        <dbReference type="RefSeq" id="XP_060669007.1"/>
    </source>
</evidence>
<dbReference type="GeneID" id="107433039"/>
<keyword evidence="2" id="KW-1185">Reference proteome</keyword>
<dbReference type="PANTHER" id="PTHR35741:SF1">
    <property type="entry name" value="FACTOR CWC22-LIKE PROTEIN, PUTATIVE (DUF3245)-RELATED"/>
    <property type="match status" value="1"/>
</dbReference>
<proteinExistence type="predicted"/>
<evidence type="ECO:0000313" key="3">
    <source>
        <dbReference type="RefSeq" id="XP_048322017.2"/>
    </source>
</evidence>
<dbReference type="InterPro" id="IPR021641">
    <property type="entry name" value="DUF3245"/>
</dbReference>
<name>A0ABM3I786_ZIZJJ</name>
<feature type="region of interest" description="Disordered" evidence="1">
    <location>
        <begin position="77"/>
        <end position="131"/>
    </location>
</feature>
<dbReference type="RefSeq" id="XP_048322017.2">
    <property type="nucleotide sequence ID" value="XM_048466060.2"/>
</dbReference>
<accession>A0ABM3I786</accession>
<dbReference type="RefSeq" id="XP_060669007.1">
    <property type="nucleotide sequence ID" value="XM_060813024.1"/>
</dbReference>
<sequence>METTQKNCPSKIVKLGNALKLAEKWVNNMSKAAEDELTEVEGRPSRLGLGAKVARHSQIGPLHNSLEKKLYAKLSARSKNAEKSSLGTRDGGDDDDDEDEEDLDSRTSLFHKKRTANPVTPIVRGKKRKKK</sequence>
<organism evidence="2 3">
    <name type="scientific">Ziziphus jujuba</name>
    <name type="common">Chinese jujube</name>
    <name type="synonym">Ziziphus sativa</name>
    <dbReference type="NCBI Taxonomy" id="326968"/>
    <lineage>
        <taxon>Eukaryota</taxon>
        <taxon>Viridiplantae</taxon>
        <taxon>Streptophyta</taxon>
        <taxon>Embryophyta</taxon>
        <taxon>Tracheophyta</taxon>
        <taxon>Spermatophyta</taxon>
        <taxon>Magnoliopsida</taxon>
        <taxon>eudicotyledons</taxon>
        <taxon>Gunneridae</taxon>
        <taxon>Pentapetalae</taxon>
        <taxon>rosids</taxon>
        <taxon>fabids</taxon>
        <taxon>Rosales</taxon>
        <taxon>Rhamnaceae</taxon>
        <taxon>Paliureae</taxon>
        <taxon>Ziziphus</taxon>
    </lineage>
</organism>
<gene>
    <name evidence="3 4" type="primary">LOC107433039</name>
</gene>
<evidence type="ECO:0000313" key="2">
    <source>
        <dbReference type="Proteomes" id="UP001652623"/>
    </source>
</evidence>